<dbReference type="RefSeq" id="WP_015881790.1">
    <property type="nucleotide sequence ID" value="NC_012669.1"/>
</dbReference>
<dbReference type="GO" id="GO:0005886">
    <property type="term" value="C:plasma membrane"/>
    <property type="evidence" value="ECO:0007669"/>
    <property type="project" value="UniProtKB-SubCell"/>
</dbReference>
<name>C5C1T2_BEUC1</name>
<keyword evidence="7" id="KW-0479">Metal-binding</keyword>
<keyword evidence="2" id="KW-1003">Cell membrane</keyword>
<dbReference type="GO" id="GO:0046872">
    <property type="term" value="F:metal ion binding"/>
    <property type="evidence" value="ECO:0007669"/>
    <property type="project" value="UniProtKB-KW"/>
</dbReference>
<feature type="transmembrane region" description="Helical" evidence="8">
    <location>
        <begin position="165"/>
        <end position="184"/>
    </location>
</feature>
<dbReference type="AlphaFoldDB" id="C5C1T2"/>
<evidence type="ECO:0000256" key="8">
    <source>
        <dbReference type="SAM" id="Phobius"/>
    </source>
</evidence>
<feature type="transmembrane region" description="Helical" evidence="8">
    <location>
        <begin position="314"/>
        <end position="334"/>
    </location>
</feature>
<evidence type="ECO:0000313" key="9">
    <source>
        <dbReference type="EMBL" id="ACQ79550.1"/>
    </source>
</evidence>
<dbReference type="Proteomes" id="UP000007962">
    <property type="component" value="Chromosome"/>
</dbReference>
<evidence type="ECO:0000256" key="2">
    <source>
        <dbReference type="ARBA" id="ARBA00022475"/>
    </source>
</evidence>
<evidence type="ECO:0000256" key="5">
    <source>
        <dbReference type="ARBA" id="ARBA00022989"/>
    </source>
</evidence>
<dbReference type="CDD" id="cd06853">
    <property type="entry name" value="GT_WecA_like"/>
    <property type="match status" value="1"/>
</dbReference>
<keyword evidence="7" id="KW-0460">Magnesium</keyword>
<dbReference type="eggNOG" id="COG0472">
    <property type="taxonomic scope" value="Bacteria"/>
</dbReference>
<dbReference type="HOGENOM" id="CLU_023982_2_2_11"/>
<keyword evidence="10" id="KW-1185">Reference proteome</keyword>
<evidence type="ECO:0000313" key="10">
    <source>
        <dbReference type="Proteomes" id="UP000007962"/>
    </source>
</evidence>
<protein>
    <submittedName>
        <fullName evidence="9">Glycosyl transferase family 4</fullName>
    </submittedName>
</protein>
<proteinExistence type="predicted"/>
<feature type="binding site" evidence="7">
    <location>
        <position position="157"/>
    </location>
    <ligand>
        <name>Mg(2+)</name>
        <dbReference type="ChEBI" id="CHEBI:18420"/>
    </ligand>
</feature>
<keyword evidence="6 8" id="KW-0472">Membrane</keyword>
<comment type="subcellular location">
    <subcellularLocation>
        <location evidence="1">Cell membrane</location>
        <topology evidence="1">Multi-pass membrane protein</topology>
    </subcellularLocation>
</comment>
<dbReference type="GO" id="GO:0044038">
    <property type="term" value="P:cell wall macromolecule biosynthetic process"/>
    <property type="evidence" value="ECO:0007669"/>
    <property type="project" value="TreeGrafter"/>
</dbReference>
<comment type="cofactor">
    <cofactor evidence="7">
        <name>Mg(2+)</name>
        <dbReference type="ChEBI" id="CHEBI:18420"/>
    </cofactor>
</comment>
<gene>
    <name evidence="9" type="ordered locus">Bcav_1290</name>
</gene>
<feature type="transmembrane region" description="Helical" evidence="8">
    <location>
        <begin position="196"/>
        <end position="217"/>
    </location>
</feature>
<evidence type="ECO:0000256" key="4">
    <source>
        <dbReference type="ARBA" id="ARBA00022692"/>
    </source>
</evidence>
<dbReference type="OrthoDB" id="9783652at2"/>
<feature type="transmembrane region" description="Helical" evidence="8">
    <location>
        <begin position="340"/>
        <end position="360"/>
    </location>
</feature>
<dbReference type="GO" id="GO:0071555">
    <property type="term" value="P:cell wall organization"/>
    <property type="evidence" value="ECO:0007669"/>
    <property type="project" value="TreeGrafter"/>
</dbReference>
<evidence type="ECO:0000256" key="6">
    <source>
        <dbReference type="ARBA" id="ARBA00023136"/>
    </source>
</evidence>
<dbReference type="GO" id="GO:0016780">
    <property type="term" value="F:phosphotransferase activity, for other substituted phosphate groups"/>
    <property type="evidence" value="ECO:0007669"/>
    <property type="project" value="InterPro"/>
</dbReference>
<feature type="transmembrane region" description="Helical" evidence="8">
    <location>
        <begin position="48"/>
        <end position="67"/>
    </location>
</feature>
<dbReference type="GO" id="GO:0009103">
    <property type="term" value="P:lipopolysaccharide biosynthetic process"/>
    <property type="evidence" value="ECO:0007669"/>
    <property type="project" value="TreeGrafter"/>
</dbReference>
<dbReference type="EMBL" id="CP001618">
    <property type="protein sequence ID" value="ACQ79550.1"/>
    <property type="molecule type" value="Genomic_DNA"/>
</dbReference>
<feature type="transmembrane region" description="Helical" evidence="8">
    <location>
        <begin position="108"/>
        <end position="128"/>
    </location>
</feature>
<organism evidence="9 10">
    <name type="scientific">Beutenbergia cavernae (strain ATCC BAA-8 / DSM 12333 / CCUG 43141 / JCM 11478 / NBRC 16432 / NCIMB 13614 / HKI 0122)</name>
    <dbReference type="NCBI Taxonomy" id="471853"/>
    <lineage>
        <taxon>Bacteria</taxon>
        <taxon>Bacillati</taxon>
        <taxon>Actinomycetota</taxon>
        <taxon>Actinomycetes</taxon>
        <taxon>Micrococcales</taxon>
        <taxon>Beutenbergiaceae</taxon>
        <taxon>Beutenbergia</taxon>
    </lineage>
</organism>
<keyword evidence="3 9" id="KW-0808">Transferase</keyword>
<dbReference type="KEGG" id="bcv:Bcav_1290"/>
<evidence type="ECO:0000256" key="7">
    <source>
        <dbReference type="PIRSR" id="PIRSR600715-1"/>
    </source>
</evidence>
<dbReference type="InterPro" id="IPR000715">
    <property type="entry name" value="Glycosyl_transferase_4"/>
</dbReference>
<feature type="transmembrane region" description="Helical" evidence="8">
    <location>
        <begin position="79"/>
        <end position="96"/>
    </location>
</feature>
<keyword evidence="5 8" id="KW-1133">Transmembrane helix</keyword>
<evidence type="ECO:0000256" key="1">
    <source>
        <dbReference type="ARBA" id="ARBA00004651"/>
    </source>
</evidence>
<keyword evidence="4 8" id="KW-0812">Transmembrane</keyword>
<reference evidence="9 10" key="1">
    <citation type="journal article" date="2009" name="Stand. Genomic Sci.">
        <title>Complete genome sequence of Beutenbergia cavernae type strain (HKI 0122).</title>
        <authorList>
            <person name="Land M."/>
            <person name="Pukall R."/>
            <person name="Abt B."/>
            <person name="Goker M."/>
            <person name="Rohde M."/>
            <person name="Glavina Del Rio T."/>
            <person name="Tice H."/>
            <person name="Copeland A."/>
            <person name="Cheng J.F."/>
            <person name="Lucas S."/>
            <person name="Chen F."/>
            <person name="Nolan M."/>
            <person name="Bruce D."/>
            <person name="Goodwin L."/>
            <person name="Pitluck S."/>
            <person name="Ivanova N."/>
            <person name="Mavromatis K."/>
            <person name="Ovchinnikova G."/>
            <person name="Pati A."/>
            <person name="Chen A."/>
            <person name="Palaniappan K."/>
            <person name="Hauser L."/>
            <person name="Chang Y.J."/>
            <person name="Jefferies C.C."/>
            <person name="Saunders E."/>
            <person name="Brettin T."/>
            <person name="Detter J.C."/>
            <person name="Han C."/>
            <person name="Chain P."/>
            <person name="Bristow J."/>
            <person name="Eisen J.A."/>
            <person name="Markowitz V."/>
            <person name="Hugenholtz P."/>
            <person name="Kyrpides N.C."/>
            <person name="Klenk H.P."/>
            <person name="Lapidus A."/>
        </authorList>
    </citation>
    <scope>NUCLEOTIDE SEQUENCE [LARGE SCALE GENOMIC DNA]</scope>
    <source>
        <strain evidence="10">ATCC BAA-8 / DSM 12333 / NBRC 16432</strain>
    </source>
</reference>
<dbReference type="PANTHER" id="PTHR22926">
    <property type="entry name" value="PHOSPHO-N-ACETYLMURAMOYL-PENTAPEPTIDE-TRANSFERASE"/>
    <property type="match status" value="1"/>
</dbReference>
<dbReference type="STRING" id="471853.Bcav_1290"/>
<feature type="transmembrane region" description="Helical" evidence="8">
    <location>
        <begin position="259"/>
        <end position="282"/>
    </location>
</feature>
<feature type="transmembrane region" description="Helical" evidence="8">
    <location>
        <begin position="140"/>
        <end position="159"/>
    </location>
</feature>
<feature type="binding site" evidence="7">
    <location>
        <position position="225"/>
    </location>
    <ligand>
        <name>Mg(2+)</name>
        <dbReference type="ChEBI" id="CHEBI:18420"/>
    </ligand>
</feature>
<dbReference type="PANTHER" id="PTHR22926:SF3">
    <property type="entry name" value="UNDECAPRENYL-PHOSPHATE ALPHA-N-ACETYLGLUCOSAMINYL 1-PHOSPHATE TRANSFERASE"/>
    <property type="match status" value="1"/>
</dbReference>
<evidence type="ECO:0000256" key="3">
    <source>
        <dbReference type="ARBA" id="ARBA00022679"/>
    </source>
</evidence>
<dbReference type="Pfam" id="PF00953">
    <property type="entry name" value="Glycos_transf_4"/>
    <property type="match status" value="1"/>
</dbReference>
<sequence length="372" mass="39418">MRVYLLVLLISAGVTVLATPLARWIARRTNAVTPLRERDVHTVPTPRLGGLAMLVGLAVALLLASQMPFLEPVFATSNQAWAILGGATIVCLLGVADDIWDLDWITKLVGQILAAGFIAWQGVQLVTLPIAGTTIGSSRLSLILTVLVIVVAMNAVNWVDGLDGLAAGVIAIGGAAFFVYTYLLTTEASPGDYSDLATMVLAALVGACLGFLPHNFFPARIFMGDSGAMMLGLVVASTAIVVTGDIDAGTVSQREQFPAFLPIVLPFAVLLVPLVDVLVVVVRRVAAGKAPWAADNSHLHHRLMARGHSHRRTVVILYMWTFLVAFGAASLAVLPTTTVLVLLGVGVAIATFLSVVPLPVRRRRRRPPVPVP</sequence>
<accession>C5C1T2</accession>